<dbReference type="HOGENOM" id="CLU_015228_5_2_1"/>
<evidence type="ECO:0000313" key="6">
    <source>
        <dbReference type="EnsemblMetazoa" id="CapteP219273"/>
    </source>
</evidence>
<dbReference type="Pfam" id="PF00431">
    <property type="entry name" value="CUB"/>
    <property type="match status" value="2"/>
</dbReference>
<keyword evidence="7" id="KW-1185">Reference proteome</keyword>
<sequence length="298" mass="33698">MSQQSFLHFLLTQVNGVNEVMQYAKIANVAVATADIEQGIQDRACNASTRPVQLDANEPWIIGPYDYSYENRTYAPNMLCEWQIRMEEGGEQENVWLNWFDFEVEDCEDCSCDAVSVFDGADDQSPLIGSFCGDVVPENIVSSGRDLFVRWTSNEDEGYRGFMARYGGPHQEIACTAGRPEVYTAPIGGGGIFYSEDYPNNYPNRADCRWQFNAENGQGRIRVTMLDFATDELCQPGLDRLDLYDGSSMDDPRLVRHTGRENYSPAIIESQGSQMMAHFNSDATFRFRGFYGVWEVVE</sequence>
<evidence type="ECO:0000259" key="4">
    <source>
        <dbReference type="PROSITE" id="PS01180"/>
    </source>
</evidence>
<dbReference type="OMA" id="CEWLISP"/>
<evidence type="ECO:0000256" key="1">
    <source>
        <dbReference type="ARBA" id="ARBA00022737"/>
    </source>
</evidence>
<evidence type="ECO:0000256" key="3">
    <source>
        <dbReference type="PROSITE-ProRule" id="PRU00059"/>
    </source>
</evidence>
<dbReference type="InterPro" id="IPR035914">
    <property type="entry name" value="Sperma_CUB_dom_sf"/>
</dbReference>
<reference evidence="6" key="3">
    <citation type="submission" date="2015-06" db="UniProtKB">
        <authorList>
            <consortium name="EnsemblMetazoa"/>
        </authorList>
    </citation>
    <scope>IDENTIFICATION</scope>
</reference>
<name>R7UCS1_CAPTE</name>
<dbReference type="FunFam" id="2.60.120.290:FF:000005">
    <property type="entry name" value="Procollagen C-endopeptidase enhancer 1"/>
    <property type="match status" value="1"/>
</dbReference>
<comment type="caution">
    <text evidence="3">Lacks conserved residue(s) required for the propagation of feature annotation.</text>
</comment>
<evidence type="ECO:0000313" key="5">
    <source>
        <dbReference type="EMBL" id="ELU01047.1"/>
    </source>
</evidence>
<dbReference type="AlphaFoldDB" id="R7UCS1"/>
<gene>
    <name evidence="5" type="ORF">CAPTEDRAFT_219273</name>
</gene>
<protein>
    <recommendedName>
        <fullName evidence="4">CUB domain-containing protein</fullName>
    </recommendedName>
</protein>
<reference evidence="5 7" key="2">
    <citation type="journal article" date="2013" name="Nature">
        <title>Insights into bilaterian evolution from three spiralian genomes.</title>
        <authorList>
            <person name="Simakov O."/>
            <person name="Marletaz F."/>
            <person name="Cho S.J."/>
            <person name="Edsinger-Gonzales E."/>
            <person name="Havlak P."/>
            <person name="Hellsten U."/>
            <person name="Kuo D.H."/>
            <person name="Larsson T."/>
            <person name="Lv J."/>
            <person name="Arendt D."/>
            <person name="Savage R."/>
            <person name="Osoegawa K."/>
            <person name="de Jong P."/>
            <person name="Grimwood J."/>
            <person name="Chapman J.A."/>
            <person name="Shapiro H."/>
            <person name="Aerts A."/>
            <person name="Otillar R.P."/>
            <person name="Terry A.Y."/>
            <person name="Boore J.L."/>
            <person name="Grigoriev I.V."/>
            <person name="Lindberg D.R."/>
            <person name="Seaver E.C."/>
            <person name="Weisblat D.A."/>
            <person name="Putnam N.H."/>
            <person name="Rokhsar D.S."/>
        </authorList>
    </citation>
    <scope>NUCLEOTIDE SEQUENCE</scope>
    <source>
        <strain evidence="5 7">I ESC-2004</strain>
    </source>
</reference>
<dbReference type="EMBL" id="AMQN01009439">
    <property type="status" value="NOT_ANNOTATED_CDS"/>
    <property type="molecule type" value="Genomic_DNA"/>
</dbReference>
<evidence type="ECO:0000313" key="7">
    <source>
        <dbReference type="Proteomes" id="UP000014760"/>
    </source>
</evidence>
<feature type="domain" description="CUB" evidence="4">
    <location>
        <begin position="45"/>
        <end position="169"/>
    </location>
</feature>
<dbReference type="InterPro" id="IPR000859">
    <property type="entry name" value="CUB_dom"/>
</dbReference>
<dbReference type="PANTHER" id="PTHR24251">
    <property type="entry name" value="OVOCHYMASE-RELATED"/>
    <property type="match status" value="1"/>
</dbReference>
<proteinExistence type="predicted"/>
<accession>R7UCS1</accession>
<dbReference type="STRING" id="283909.R7UCS1"/>
<dbReference type="EnsemblMetazoa" id="CapteT219273">
    <property type="protein sequence ID" value="CapteP219273"/>
    <property type="gene ID" value="CapteG219273"/>
</dbReference>
<keyword evidence="2" id="KW-1015">Disulfide bond</keyword>
<dbReference type="Proteomes" id="UP000014760">
    <property type="component" value="Unassembled WGS sequence"/>
</dbReference>
<dbReference type="Gene3D" id="2.60.120.290">
    <property type="entry name" value="Spermadhesin, CUB domain"/>
    <property type="match status" value="2"/>
</dbReference>
<dbReference type="CDD" id="cd00041">
    <property type="entry name" value="CUB"/>
    <property type="match status" value="2"/>
</dbReference>
<dbReference type="PROSITE" id="PS01180">
    <property type="entry name" value="CUB"/>
    <property type="match status" value="2"/>
</dbReference>
<dbReference type="OrthoDB" id="5975444at2759"/>
<evidence type="ECO:0000256" key="2">
    <source>
        <dbReference type="ARBA" id="ARBA00023157"/>
    </source>
</evidence>
<keyword evidence="1" id="KW-0677">Repeat</keyword>
<dbReference type="EMBL" id="KB305422">
    <property type="protein sequence ID" value="ELU01047.1"/>
    <property type="molecule type" value="Genomic_DNA"/>
</dbReference>
<dbReference type="SUPFAM" id="SSF49854">
    <property type="entry name" value="Spermadhesin, CUB domain"/>
    <property type="match status" value="2"/>
</dbReference>
<feature type="domain" description="CUB" evidence="4">
    <location>
        <begin position="175"/>
        <end position="297"/>
    </location>
</feature>
<organism evidence="5">
    <name type="scientific">Capitella teleta</name>
    <name type="common">Polychaete worm</name>
    <dbReference type="NCBI Taxonomy" id="283909"/>
    <lineage>
        <taxon>Eukaryota</taxon>
        <taxon>Metazoa</taxon>
        <taxon>Spiralia</taxon>
        <taxon>Lophotrochozoa</taxon>
        <taxon>Annelida</taxon>
        <taxon>Polychaeta</taxon>
        <taxon>Sedentaria</taxon>
        <taxon>Scolecida</taxon>
        <taxon>Capitellidae</taxon>
        <taxon>Capitella</taxon>
    </lineage>
</organism>
<dbReference type="SMART" id="SM00042">
    <property type="entry name" value="CUB"/>
    <property type="match status" value="2"/>
</dbReference>
<reference evidence="7" key="1">
    <citation type="submission" date="2012-12" db="EMBL/GenBank/DDBJ databases">
        <authorList>
            <person name="Hellsten U."/>
            <person name="Grimwood J."/>
            <person name="Chapman J.A."/>
            <person name="Shapiro H."/>
            <person name="Aerts A."/>
            <person name="Otillar R.P."/>
            <person name="Terry A.Y."/>
            <person name="Boore J.L."/>
            <person name="Simakov O."/>
            <person name="Marletaz F."/>
            <person name="Cho S.-J."/>
            <person name="Edsinger-Gonzales E."/>
            <person name="Havlak P."/>
            <person name="Kuo D.-H."/>
            <person name="Larsson T."/>
            <person name="Lv J."/>
            <person name="Arendt D."/>
            <person name="Savage R."/>
            <person name="Osoegawa K."/>
            <person name="de Jong P."/>
            <person name="Lindberg D.R."/>
            <person name="Seaver E.C."/>
            <person name="Weisblat D.A."/>
            <person name="Putnam N.H."/>
            <person name="Grigoriev I.V."/>
            <person name="Rokhsar D.S."/>
        </authorList>
    </citation>
    <scope>NUCLEOTIDE SEQUENCE</scope>
    <source>
        <strain evidence="7">I ESC-2004</strain>
    </source>
</reference>
<dbReference type="PANTHER" id="PTHR24251:SF30">
    <property type="entry name" value="MEMBRANE FRIZZLED-RELATED PROTEIN"/>
    <property type="match status" value="1"/>
</dbReference>